<evidence type="ECO:0000259" key="7">
    <source>
        <dbReference type="PROSITE" id="PS51160"/>
    </source>
</evidence>
<dbReference type="PROSITE" id="PS00151">
    <property type="entry name" value="ACYLPHOSPHATASE_2"/>
    <property type="match status" value="1"/>
</dbReference>
<dbReference type="STRING" id="1423801.FD50_GL000979"/>
<dbReference type="EC" id="3.6.1.7" evidence="2 5"/>
<dbReference type="Gene3D" id="3.30.70.100">
    <property type="match status" value="1"/>
</dbReference>
<evidence type="ECO:0000256" key="4">
    <source>
        <dbReference type="ARBA" id="ARBA00047645"/>
    </source>
</evidence>
<dbReference type="PANTHER" id="PTHR47268">
    <property type="entry name" value="ACYLPHOSPHATASE"/>
    <property type="match status" value="1"/>
</dbReference>
<evidence type="ECO:0000256" key="2">
    <source>
        <dbReference type="ARBA" id="ARBA00012150"/>
    </source>
</evidence>
<accession>A0A0R1UZ24</accession>
<dbReference type="SUPFAM" id="SSF54975">
    <property type="entry name" value="Acylphosphatase/BLUF domain-like"/>
    <property type="match status" value="1"/>
</dbReference>
<reference evidence="8 9" key="1">
    <citation type="journal article" date="2015" name="Genome Announc.">
        <title>Expanding the biotechnology potential of lactobacilli through comparative genomics of 213 strains and associated genera.</title>
        <authorList>
            <person name="Sun Z."/>
            <person name="Harris H.M."/>
            <person name="McCann A."/>
            <person name="Guo C."/>
            <person name="Argimon S."/>
            <person name="Zhang W."/>
            <person name="Yang X."/>
            <person name="Jeffery I.B."/>
            <person name="Cooney J.C."/>
            <person name="Kagawa T.F."/>
            <person name="Liu W."/>
            <person name="Song Y."/>
            <person name="Salvetti E."/>
            <person name="Wrobel A."/>
            <person name="Rasinkangas P."/>
            <person name="Parkhill J."/>
            <person name="Rea M.C."/>
            <person name="O'Sullivan O."/>
            <person name="Ritari J."/>
            <person name="Douillard F.P."/>
            <person name="Paul Ross R."/>
            <person name="Yang R."/>
            <person name="Briner A.E."/>
            <person name="Felis G.E."/>
            <person name="de Vos W.M."/>
            <person name="Barrangou R."/>
            <person name="Klaenhammer T.R."/>
            <person name="Caufield P.W."/>
            <person name="Cui Y."/>
            <person name="Zhang H."/>
            <person name="O'Toole P.W."/>
        </authorList>
    </citation>
    <scope>NUCLEOTIDE SEQUENCE [LARGE SCALE GENOMIC DNA]</scope>
    <source>
        <strain evidence="8 9">DSM 16230</strain>
    </source>
</reference>
<name>A0A0R1UZ24_9LACO</name>
<gene>
    <name evidence="8" type="ORF">FD50_GL000979</name>
</gene>
<evidence type="ECO:0000256" key="6">
    <source>
        <dbReference type="RuleBase" id="RU004168"/>
    </source>
</evidence>
<dbReference type="Pfam" id="PF00708">
    <property type="entry name" value="Acylphosphatase"/>
    <property type="match status" value="1"/>
</dbReference>
<sequence>MQAVSLKVFGRVQAVGFRYSTKIIADQLGILGFVRNEADGSVSIFAQGPEPELKDFIARIKKAPSPAAHVTQVEITKQTVRDYSGFAVTY</sequence>
<feature type="active site" evidence="5">
    <location>
        <position position="18"/>
    </location>
</feature>
<dbReference type="InterPro" id="IPR001792">
    <property type="entry name" value="Acylphosphatase-like_dom"/>
</dbReference>
<protein>
    <recommendedName>
        <fullName evidence="3 5">acylphosphatase</fullName>
        <ecNumber evidence="2 5">3.6.1.7</ecNumber>
    </recommendedName>
</protein>
<dbReference type="EMBL" id="AZFQ01000044">
    <property type="protein sequence ID" value="KRL98020.1"/>
    <property type="molecule type" value="Genomic_DNA"/>
</dbReference>
<evidence type="ECO:0000313" key="9">
    <source>
        <dbReference type="Proteomes" id="UP000051166"/>
    </source>
</evidence>
<evidence type="ECO:0000256" key="3">
    <source>
        <dbReference type="ARBA" id="ARBA00015991"/>
    </source>
</evidence>
<feature type="active site" evidence="5">
    <location>
        <position position="36"/>
    </location>
</feature>
<dbReference type="RefSeq" id="WP_054756145.1">
    <property type="nucleotide sequence ID" value="NZ_AZFQ01000044.1"/>
</dbReference>
<evidence type="ECO:0000256" key="1">
    <source>
        <dbReference type="ARBA" id="ARBA00005614"/>
    </source>
</evidence>
<keyword evidence="5" id="KW-0378">Hydrolase</keyword>
<dbReference type="InterPro" id="IPR017968">
    <property type="entry name" value="Acylphosphatase_CS"/>
</dbReference>
<proteinExistence type="inferred from homology"/>
<dbReference type="PRINTS" id="PR00112">
    <property type="entry name" value="ACYLPHPHTASE"/>
</dbReference>
<dbReference type="OrthoDB" id="9808093at2"/>
<dbReference type="GO" id="GO:0003998">
    <property type="term" value="F:acylphosphatase activity"/>
    <property type="evidence" value="ECO:0007669"/>
    <property type="project" value="UniProtKB-EC"/>
</dbReference>
<keyword evidence="9" id="KW-1185">Reference proteome</keyword>
<dbReference type="PROSITE" id="PS51160">
    <property type="entry name" value="ACYLPHOSPHATASE_3"/>
    <property type="match status" value="1"/>
</dbReference>
<dbReference type="Proteomes" id="UP000051166">
    <property type="component" value="Unassembled WGS sequence"/>
</dbReference>
<dbReference type="InterPro" id="IPR020456">
    <property type="entry name" value="Acylphosphatase"/>
</dbReference>
<organism evidence="8 9">
    <name type="scientific">Liquorilactobacillus satsumensis DSM 16230 = JCM 12392</name>
    <dbReference type="NCBI Taxonomy" id="1423801"/>
    <lineage>
        <taxon>Bacteria</taxon>
        <taxon>Bacillati</taxon>
        <taxon>Bacillota</taxon>
        <taxon>Bacilli</taxon>
        <taxon>Lactobacillales</taxon>
        <taxon>Lactobacillaceae</taxon>
        <taxon>Liquorilactobacillus</taxon>
    </lineage>
</organism>
<dbReference type="AlphaFoldDB" id="A0A0R1UZ24"/>
<comment type="similarity">
    <text evidence="1 6">Belongs to the acylphosphatase family.</text>
</comment>
<comment type="caution">
    <text evidence="8">The sequence shown here is derived from an EMBL/GenBank/DDBJ whole genome shotgun (WGS) entry which is preliminary data.</text>
</comment>
<comment type="catalytic activity">
    <reaction evidence="4 5">
        <text>an acyl phosphate + H2O = a carboxylate + phosphate + H(+)</text>
        <dbReference type="Rhea" id="RHEA:14965"/>
        <dbReference type="ChEBI" id="CHEBI:15377"/>
        <dbReference type="ChEBI" id="CHEBI:15378"/>
        <dbReference type="ChEBI" id="CHEBI:29067"/>
        <dbReference type="ChEBI" id="CHEBI:43474"/>
        <dbReference type="ChEBI" id="CHEBI:59918"/>
        <dbReference type="EC" id="3.6.1.7"/>
    </reaction>
</comment>
<dbReference type="PANTHER" id="PTHR47268:SF4">
    <property type="entry name" value="ACYLPHOSPHATASE"/>
    <property type="match status" value="1"/>
</dbReference>
<evidence type="ECO:0000313" key="8">
    <source>
        <dbReference type="EMBL" id="KRL98020.1"/>
    </source>
</evidence>
<evidence type="ECO:0000256" key="5">
    <source>
        <dbReference type="PROSITE-ProRule" id="PRU00520"/>
    </source>
</evidence>
<dbReference type="GeneID" id="98308338"/>
<dbReference type="PATRIC" id="fig|1423801.4.peg.994"/>
<feature type="domain" description="Acylphosphatase-like" evidence="7">
    <location>
        <begin position="3"/>
        <end position="90"/>
    </location>
</feature>
<dbReference type="InterPro" id="IPR036046">
    <property type="entry name" value="Acylphosphatase-like_dom_sf"/>
</dbReference>